<name>A0A086TJI7_9FUNG</name>
<keyword evidence="2" id="KW-1185">Reference proteome</keyword>
<dbReference type="EMBL" id="KN042433">
    <property type="protein sequence ID" value="KFH62114.1"/>
    <property type="molecule type" value="Genomic_DNA"/>
</dbReference>
<accession>A0A086TJI7</accession>
<evidence type="ECO:0000313" key="1">
    <source>
        <dbReference type="EMBL" id="KFH62114.1"/>
    </source>
</evidence>
<proteinExistence type="predicted"/>
<reference evidence="1 2" key="1">
    <citation type="submission" date="2011-02" db="EMBL/GenBank/DDBJ databases">
        <title>The Genome Sequence of Mortierella verticillata NRRL 6337.</title>
        <authorList>
            <consortium name="The Broad Institute Genome Sequencing Platform"/>
            <person name="Russ C."/>
            <person name="Cuomo C."/>
            <person name="Burger G."/>
            <person name="Gray M.W."/>
            <person name="Holland P.W.H."/>
            <person name="King N."/>
            <person name="Lang F.B.F."/>
            <person name="Roger A.J."/>
            <person name="Ruiz-Trillo I."/>
            <person name="Young S.K."/>
            <person name="Zeng Q."/>
            <person name="Gargeya S."/>
            <person name="Alvarado L."/>
            <person name="Berlin A."/>
            <person name="Chapman S.B."/>
            <person name="Chen Z."/>
            <person name="Freedman E."/>
            <person name="Gellesch M."/>
            <person name="Goldberg J."/>
            <person name="Griggs A."/>
            <person name="Gujja S."/>
            <person name="Heilman E."/>
            <person name="Heiman D."/>
            <person name="Howarth C."/>
            <person name="Mehta T."/>
            <person name="Neiman D."/>
            <person name="Pearson M."/>
            <person name="Roberts A."/>
            <person name="Saif S."/>
            <person name="Shea T."/>
            <person name="Shenoy N."/>
            <person name="Sisk P."/>
            <person name="Stolte C."/>
            <person name="Sykes S."/>
            <person name="White J."/>
            <person name="Yandava C."/>
            <person name="Haas B."/>
            <person name="Nusbaum C."/>
            <person name="Birren B."/>
        </authorList>
    </citation>
    <scope>NUCLEOTIDE SEQUENCE [LARGE SCALE GENOMIC DNA]</scope>
    <source>
        <strain evidence="1 2">NRRL 6337</strain>
    </source>
</reference>
<gene>
    <name evidence="1" type="ORF">MVEG_11753</name>
</gene>
<protein>
    <submittedName>
        <fullName evidence="1">Uncharacterized protein</fullName>
    </submittedName>
</protein>
<dbReference type="Proteomes" id="UP000243308">
    <property type="component" value="Unassembled WGS sequence"/>
</dbReference>
<evidence type="ECO:0000313" key="2">
    <source>
        <dbReference type="Proteomes" id="UP000243308"/>
    </source>
</evidence>
<dbReference type="AlphaFoldDB" id="A0A086TJI7"/>
<sequence>MTSSHKEPDMVLEMKDASNRTICDLVFGEATSHAQQNQQKKNAKDLVRLGLNLKDSLDNIEDRYGVRDAVLTGAHIVADNMGIYLMARCGNMYLVSHEQDFVIPDSFKSILLMNSQYKAFRELVLTIHDGIAPVLQAVGRTGAIIPNPTVHMLRCTTARSPEFKTYLRKG</sequence>
<organism evidence="1 2">
    <name type="scientific">Podila verticillata NRRL 6337</name>
    <dbReference type="NCBI Taxonomy" id="1069443"/>
    <lineage>
        <taxon>Eukaryota</taxon>
        <taxon>Fungi</taxon>
        <taxon>Fungi incertae sedis</taxon>
        <taxon>Mucoromycota</taxon>
        <taxon>Mortierellomycotina</taxon>
        <taxon>Mortierellomycetes</taxon>
        <taxon>Mortierellales</taxon>
        <taxon>Mortierellaceae</taxon>
        <taxon>Podila</taxon>
    </lineage>
</organism>
<dbReference type="OrthoDB" id="2370938at2759"/>